<dbReference type="Proteomes" id="UP000828390">
    <property type="component" value="Unassembled WGS sequence"/>
</dbReference>
<reference evidence="1" key="2">
    <citation type="submission" date="2020-11" db="EMBL/GenBank/DDBJ databases">
        <authorList>
            <person name="McCartney M.A."/>
            <person name="Auch B."/>
            <person name="Kono T."/>
            <person name="Mallez S."/>
            <person name="Becker A."/>
            <person name="Gohl D.M."/>
            <person name="Silverstein K.A.T."/>
            <person name="Koren S."/>
            <person name="Bechman K.B."/>
            <person name="Herman A."/>
            <person name="Abrahante J.E."/>
            <person name="Garbe J."/>
        </authorList>
    </citation>
    <scope>NUCLEOTIDE SEQUENCE</scope>
    <source>
        <strain evidence="1">Duluth1</strain>
        <tissue evidence="1">Whole animal</tissue>
    </source>
</reference>
<proteinExistence type="predicted"/>
<sequence length="58" mass="6951">MNDFTVFLHLLQDKDRFDDHYSGFQKIVGDLERFLASYLHVIFCRKMKTQQGLDIVTR</sequence>
<dbReference type="AlphaFoldDB" id="A0A9D4CR12"/>
<keyword evidence="2" id="KW-1185">Reference proteome</keyword>
<protein>
    <submittedName>
        <fullName evidence="1">Uncharacterized protein</fullName>
    </submittedName>
</protein>
<reference evidence="1" key="1">
    <citation type="journal article" date="2019" name="bioRxiv">
        <title>The Genome of the Zebra Mussel, Dreissena polymorpha: A Resource for Invasive Species Research.</title>
        <authorList>
            <person name="McCartney M.A."/>
            <person name="Auch B."/>
            <person name="Kono T."/>
            <person name="Mallez S."/>
            <person name="Zhang Y."/>
            <person name="Obille A."/>
            <person name="Becker A."/>
            <person name="Abrahante J.E."/>
            <person name="Garbe J."/>
            <person name="Badalamenti J.P."/>
            <person name="Herman A."/>
            <person name="Mangelson H."/>
            <person name="Liachko I."/>
            <person name="Sullivan S."/>
            <person name="Sone E.D."/>
            <person name="Koren S."/>
            <person name="Silverstein K.A.T."/>
            <person name="Beckman K.B."/>
            <person name="Gohl D.M."/>
        </authorList>
    </citation>
    <scope>NUCLEOTIDE SEQUENCE</scope>
    <source>
        <strain evidence="1">Duluth1</strain>
        <tissue evidence="1">Whole animal</tissue>
    </source>
</reference>
<name>A0A9D4CR12_DREPO</name>
<evidence type="ECO:0000313" key="2">
    <source>
        <dbReference type="Proteomes" id="UP000828390"/>
    </source>
</evidence>
<gene>
    <name evidence="1" type="ORF">DPMN_055574</name>
</gene>
<comment type="caution">
    <text evidence="1">The sequence shown here is derived from an EMBL/GenBank/DDBJ whole genome shotgun (WGS) entry which is preliminary data.</text>
</comment>
<evidence type="ECO:0000313" key="1">
    <source>
        <dbReference type="EMBL" id="KAH3729602.1"/>
    </source>
</evidence>
<organism evidence="1 2">
    <name type="scientific">Dreissena polymorpha</name>
    <name type="common">Zebra mussel</name>
    <name type="synonym">Mytilus polymorpha</name>
    <dbReference type="NCBI Taxonomy" id="45954"/>
    <lineage>
        <taxon>Eukaryota</taxon>
        <taxon>Metazoa</taxon>
        <taxon>Spiralia</taxon>
        <taxon>Lophotrochozoa</taxon>
        <taxon>Mollusca</taxon>
        <taxon>Bivalvia</taxon>
        <taxon>Autobranchia</taxon>
        <taxon>Heteroconchia</taxon>
        <taxon>Euheterodonta</taxon>
        <taxon>Imparidentia</taxon>
        <taxon>Neoheterodontei</taxon>
        <taxon>Myida</taxon>
        <taxon>Dreissenoidea</taxon>
        <taxon>Dreissenidae</taxon>
        <taxon>Dreissena</taxon>
    </lineage>
</organism>
<accession>A0A9D4CR12</accession>
<dbReference type="EMBL" id="JAIWYP010000012">
    <property type="protein sequence ID" value="KAH3729602.1"/>
    <property type="molecule type" value="Genomic_DNA"/>
</dbReference>